<feature type="region of interest" description="Disordered" evidence="2">
    <location>
        <begin position="359"/>
        <end position="401"/>
    </location>
</feature>
<dbReference type="SMART" id="SM00979">
    <property type="entry name" value="TIFY"/>
    <property type="match status" value="1"/>
</dbReference>
<feature type="domain" description="Tify" evidence="3">
    <location>
        <begin position="324"/>
        <end position="359"/>
    </location>
</feature>
<accession>A9NKC7</accession>
<reference evidence="4" key="1">
    <citation type="journal article" date="2008" name="BMC Genomics">
        <title>A conifer genomics resource of 200,000 spruce (Picea spp.) ESTs and 6,464 high-quality, sequence-finished full-length cDNAs for Sitka spruce (Picea sitchensis).</title>
        <authorList>
            <person name="Ralph S.G."/>
            <person name="Chun H.J."/>
            <person name="Kolosova N."/>
            <person name="Cooper D."/>
            <person name="Oddy C."/>
            <person name="Ritland C.E."/>
            <person name="Kirkpatrick R."/>
            <person name="Moore R."/>
            <person name="Barber S."/>
            <person name="Holt R.A."/>
            <person name="Jones S.J."/>
            <person name="Marra M.A."/>
            <person name="Douglas C.J."/>
            <person name="Ritland K."/>
            <person name="Bohlmann J."/>
        </authorList>
    </citation>
    <scope>NUCLEOTIDE SEQUENCE</scope>
    <source>
        <tissue evidence="4">Bark</tissue>
    </source>
</reference>
<dbReference type="PROSITE" id="PS51320">
    <property type="entry name" value="TIFY"/>
    <property type="match status" value="1"/>
</dbReference>
<feature type="region of interest" description="Disordered" evidence="2">
    <location>
        <begin position="42"/>
        <end position="71"/>
    </location>
</feature>
<sequence length="401" mass="43596">MHSAMTSMMAGEGKPLFHDFLGMSPSEPKHTEGMVLSRVLSRTPLHSSRRHEEQDLNRDSSTRTSSMTSERHEVAMACSTPPLLTGPVTLTVAGCSESGSERLSWENCTGHLAHSDKSAFCRPEVDSRASGKKRDSSISNSSHLLQDRFQMNADTLEKSHGFKMSRLGMKDDKRGRQSDIQIALDDFHLPMQPPKQMTNCPTSLQPSMHKPDLMALNKWERPVLLNKAAYVHSHPSQFRGYPDKNCSNSSGDNSTMMLPLSTPAADEGSRTGIQVPGLASLITNVPSSTSDRSTSAAGVSTGGAKYLSRSGGSEPTIPKSHQIAASPSRQLTIFYGGQAHVFDDVPPIKADAIMALAGSNGRSWSTTYSPRRRPSECDGSIPALEREKSEKKDTRSVRMGP</sequence>
<dbReference type="Pfam" id="PF06200">
    <property type="entry name" value="tify"/>
    <property type="match status" value="1"/>
</dbReference>
<evidence type="ECO:0000259" key="3">
    <source>
        <dbReference type="PROSITE" id="PS51320"/>
    </source>
</evidence>
<feature type="compositionally biased region" description="Polar residues" evidence="2">
    <location>
        <begin position="360"/>
        <end position="369"/>
    </location>
</feature>
<dbReference type="InterPro" id="IPR010399">
    <property type="entry name" value="Tify_dom"/>
</dbReference>
<dbReference type="GO" id="GO:0009611">
    <property type="term" value="P:response to wounding"/>
    <property type="evidence" value="ECO:0007669"/>
    <property type="project" value="TreeGrafter"/>
</dbReference>
<evidence type="ECO:0000313" key="4">
    <source>
        <dbReference type="EMBL" id="ABK21088.1"/>
    </source>
</evidence>
<dbReference type="EMBL" id="EF081705">
    <property type="protein sequence ID" value="ABK21088.1"/>
    <property type="molecule type" value="mRNA"/>
</dbReference>
<dbReference type="PANTHER" id="PTHR33077:SF8">
    <property type="entry name" value="PROTEIN TIFY 8"/>
    <property type="match status" value="1"/>
</dbReference>
<dbReference type="GO" id="GO:0031347">
    <property type="term" value="P:regulation of defense response"/>
    <property type="evidence" value="ECO:0007669"/>
    <property type="project" value="TreeGrafter"/>
</dbReference>
<comment type="similarity">
    <text evidence="1">Belongs to the TIFY/JAZ family.</text>
</comment>
<dbReference type="GO" id="GO:0005634">
    <property type="term" value="C:nucleus"/>
    <property type="evidence" value="ECO:0007669"/>
    <property type="project" value="TreeGrafter"/>
</dbReference>
<feature type="compositionally biased region" description="Basic and acidic residues" evidence="2">
    <location>
        <begin position="50"/>
        <end position="61"/>
    </location>
</feature>
<evidence type="ECO:0000256" key="2">
    <source>
        <dbReference type="SAM" id="MobiDB-lite"/>
    </source>
</evidence>
<dbReference type="PANTHER" id="PTHR33077">
    <property type="entry name" value="PROTEIN TIFY 4A-RELATED-RELATED"/>
    <property type="match status" value="1"/>
</dbReference>
<name>A9NKC7_PICSI</name>
<dbReference type="AlphaFoldDB" id="A9NKC7"/>
<proteinExistence type="evidence at transcript level"/>
<feature type="compositionally biased region" description="Basic and acidic residues" evidence="2">
    <location>
        <begin position="384"/>
        <end position="401"/>
    </location>
</feature>
<feature type="compositionally biased region" description="Polar residues" evidence="2">
    <location>
        <begin position="284"/>
        <end position="298"/>
    </location>
</feature>
<feature type="region of interest" description="Disordered" evidence="2">
    <location>
        <begin position="284"/>
        <end position="322"/>
    </location>
</feature>
<dbReference type="InterPro" id="IPR040390">
    <property type="entry name" value="TIFY/JAZ"/>
</dbReference>
<organism evidence="4">
    <name type="scientific">Picea sitchensis</name>
    <name type="common">Sitka spruce</name>
    <name type="synonym">Pinus sitchensis</name>
    <dbReference type="NCBI Taxonomy" id="3332"/>
    <lineage>
        <taxon>Eukaryota</taxon>
        <taxon>Viridiplantae</taxon>
        <taxon>Streptophyta</taxon>
        <taxon>Embryophyta</taxon>
        <taxon>Tracheophyta</taxon>
        <taxon>Spermatophyta</taxon>
        <taxon>Pinopsida</taxon>
        <taxon>Pinidae</taxon>
        <taxon>Conifers I</taxon>
        <taxon>Pinales</taxon>
        <taxon>Pinaceae</taxon>
        <taxon>Picea</taxon>
    </lineage>
</organism>
<dbReference type="GO" id="GO:2000022">
    <property type="term" value="P:regulation of jasmonic acid mediated signaling pathway"/>
    <property type="evidence" value="ECO:0007669"/>
    <property type="project" value="TreeGrafter"/>
</dbReference>
<evidence type="ECO:0000256" key="1">
    <source>
        <dbReference type="ARBA" id="ARBA00008614"/>
    </source>
</evidence>
<protein>
    <recommendedName>
        <fullName evidence="3">Tify domain-containing protein</fullName>
    </recommendedName>
</protein>